<feature type="non-terminal residue" evidence="1">
    <location>
        <position position="1"/>
    </location>
</feature>
<evidence type="ECO:0000313" key="1">
    <source>
        <dbReference type="EMBL" id="JAS56274.1"/>
    </source>
</evidence>
<sequence>QMTNFMTCKEQGNVSVSISGRIFNDNILIEEDGNPKSLNINADSIIIDPEKSKIFRDVFEETLSIEGVNIYLKGKFLENKSQREFTPMLSFNIVNKDVETPRIFDDQNTLLSGNNMSTFIIYQPLFSTYDDESLLYKPKGRSYKYPSRCESCITGNKPEDIAEKRSTRLLKQLSVFANITNRTTSSEFLKKNVVTNKKKNTKEIILKDLENFYKHMSFLQALFRNSEQN</sequence>
<dbReference type="AlphaFoldDB" id="A0A1B6G1G3"/>
<dbReference type="EMBL" id="GECZ01013495">
    <property type="protein sequence ID" value="JAS56274.1"/>
    <property type="molecule type" value="Transcribed_RNA"/>
</dbReference>
<reference evidence="1" key="1">
    <citation type="submission" date="2015-11" db="EMBL/GenBank/DDBJ databases">
        <title>De novo transcriptome assembly of four potential Pierce s Disease insect vectors from Arizona vineyards.</title>
        <authorList>
            <person name="Tassone E.E."/>
        </authorList>
    </citation>
    <scope>NUCLEOTIDE SEQUENCE</scope>
</reference>
<name>A0A1B6G1G3_9HEMI</name>
<accession>A0A1B6G1G3</accession>
<organism evidence="1">
    <name type="scientific">Cuerna arida</name>
    <dbReference type="NCBI Taxonomy" id="1464854"/>
    <lineage>
        <taxon>Eukaryota</taxon>
        <taxon>Metazoa</taxon>
        <taxon>Ecdysozoa</taxon>
        <taxon>Arthropoda</taxon>
        <taxon>Hexapoda</taxon>
        <taxon>Insecta</taxon>
        <taxon>Pterygota</taxon>
        <taxon>Neoptera</taxon>
        <taxon>Paraneoptera</taxon>
        <taxon>Hemiptera</taxon>
        <taxon>Auchenorrhyncha</taxon>
        <taxon>Membracoidea</taxon>
        <taxon>Cicadellidae</taxon>
        <taxon>Cicadellinae</taxon>
        <taxon>Proconiini</taxon>
        <taxon>Cuerna</taxon>
    </lineage>
</organism>
<protein>
    <submittedName>
        <fullName evidence="1">Uncharacterized protein</fullName>
    </submittedName>
</protein>
<proteinExistence type="predicted"/>
<gene>
    <name evidence="1" type="ORF">g.38853</name>
</gene>